<dbReference type="OrthoDB" id="1144672at2"/>
<dbReference type="AlphaFoldDB" id="A0A7L8ADV5"/>
<evidence type="ECO:0008006" key="5">
    <source>
        <dbReference type="Google" id="ProtNLM"/>
    </source>
</evidence>
<feature type="coiled-coil region" evidence="1">
    <location>
        <begin position="104"/>
        <end position="156"/>
    </location>
</feature>
<reference evidence="3 4" key="1">
    <citation type="journal article" date="2016" name="Int. J. Syst. Evol. Microbiol.">
        <title>Polaribacter haliotis sp. nov., isolated from the gut of abalone Haliotis discus hannai.</title>
        <authorList>
            <person name="Kim Y.O."/>
            <person name="Park I.S."/>
            <person name="Park S."/>
            <person name="Nam B.H."/>
            <person name="Park J.M."/>
            <person name="Kim D.G."/>
            <person name="Yoon J.H."/>
        </authorList>
    </citation>
    <scope>NUCLEOTIDE SEQUENCE [LARGE SCALE GENOMIC DNA]</scope>
    <source>
        <strain evidence="3 4">KCTC 52418</strain>
    </source>
</reference>
<name>A0A7L8ADV5_9FLAO</name>
<dbReference type="Proteomes" id="UP000516764">
    <property type="component" value="Chromosome"/>
</dbReference>
<feature type="chain" id="PRO_5032605598" description="Lipoprotein" evidence="2">
    <location>
        <begin position="23"/>
        <end position="159"/>
    </location>
</feature>
<accession>A0A7L8ADV5</accession>
<feature type="signal peptide" evidence="2">
    <location>
        <begin position="1"/>
        <end position="22"/>
    </location>
</feature>
<keyword evidence="4" id="KW-1185">Reference proteome</keyword>
<keyword evidence="1" id="KW-0175">Coiled coil</keyword>
<organism evidence="3 4">
    <name type="scientific">Polaribacter haliotis</name>
    <dbReference type="NCBI Taxonomy" id="1888915"/>
    <lineage>
        <taxon>Bacteria</taxon>
        <taxon>Pseudomonadati</taxon>
        <taxon>Bacteroidota</taxon>
        <taxon>Flavobacteriia</taxon>
        <taxon>Flavobacteriales</taxon>
        <taxon>Flavobacteriaceae</taxon>
    </lineage>
</organism>
<dbReference type="RefSeq" id="WP_088353800.1">
    <property type="nucleotide sequence ID" value="NZ_CP061813.1"/>
</dbReference>
<evidence type="ECO:0000313" key="3">
    <source>
        <dbReference type="EMBL" id="QOD60165.1"/>
    </source>
</evidence>
<keyword evidence="2" id="KW-0732">Signal</keyword>
<gene>
    <name evidence="3" type="ORF">H9I45_12550</name>
</gene>
<evidence type="ECO:0000313" key="4">
    <source>
        <dbReference type="Proteomes" id="UP000516764"/>
    </source>
</evidence>
<sequence length="159" mass="18229">MKTIKKITAVLALLAVLFTSCSDTKKTNEAFKTVKIELADGNTVNYKLGTTGTLSFDDWKGYNTINSELYEIERMDLVATTAKIEEMQASIANLGNTIPAWLRTEEVLEDIDDVQEEYQKLLKEKNEPVKNVKQNLEELIEKFDDLREELNETIDKYKK</sequence>
<dbReference type="KEGG" id="phal:H9I45_12550"/>
<evidence type="ECO:0000256" key="1">
    <source>
        <dbReference type="SAM" id="Coils"/>
    </source>
</evidence>
<dbReference type="PROSITE" id="PS51257">
    <property type="entry name" value="PROKAR_LIPOPROTEIN"/>
    <property type="match status" value="1"/>
</dbReference>
<proteinExistence type="predicted"/>
<protein>
    <recommendedName>
        <fullName evidence="5">Lipoprotein</fullName>
    </recommendedName>
</protein>
<evidence type="ECO:0000256" key="2">
    <source>
        <dbReference type="SAM" id="SignalP"/>
    </source>
</evidence>
<dbReference type="EMBL" id="CP061813">
    <property type="protein sequence ID" value="QOD60165.1"/>
    <property type="molecule type" value="Genomic_DNA"/>
</dbReference>